<dbReference type="InterPro" id="IPR043538">
    <property type="entry name" value="XYLT"/>
</dbReference>
<evidence type="ECO:0000256" key="9">
    <source>
        <dbReference type="ARBA" id="ARBA00022989"/>
    </source>
</evidence>
<evidence type="ECO:0000256" key="14">
    <source>
        <dbReference type="ARBA" id="ARBA00042865"/>
    </source>
</evidence>
<keyword evidence="12" id="KW-1015">Disulfide bond</keyword>
<dbReference type="EMBL" id="FPKS01000009">
    <property type="protein sequence ID" value="SFZ75454.1"/>
    <property type="molecule type" value="Genomic_DNA"/>
</dbReference>
<evidence type="ECO:0000256" key="8">
    <source>
        <dbReference type="ARBA" id="ARBA00022968"/>
    </source>
</evidence>
<dbReference type="GO" id="GO:0016020">
    <property type="term" value="C:membrane"/>
    <property type="evidence" value="ECO:0007669"/>
    <property type="project" value="InterPro"/>
</dbReference>
<evidence type="ECO:0000256" key="12">
    <source>
        <dbReference type="ARBA" id="ARBA00023157"/>
    </source>
</evidence>
<dbReference type="GO" id="GO:0046872">
    <property type="term" value="F:metal ion binding"/>
    <property type="evidence" value="ECO:0007669"/>
    <property type="project" value="UniProtKB-KW"/>
</dbReference>
<proteinExistence type="predicted"/>
<keyword evidence="11" id="KW-0472">Membrane</keyword>
<accession>A0A1K2HF97</accession>
<dbReference type="PANTHER" id="PTHR46025:SF3">
    <property type="entry name" value="XYLOSYLTRANSFERASE OXT"/>
    <property type="match status" value="1"/>
</dbReference>
<evidence type="ECO:0000313" key="16">
    <source>
        <dbReference type="Proteomes" id="UP000185655"/>
    </source>
</evidence>
<keyword evidence="8" id="KW-0735">Signal-anchor</keyword>
<keyword evidence="9" id="KW-1133">Transmembrane helix</keyword>
<dbReference type="PANTHER" id="PTHR46025">
    <property type="entry name" value="XYLOSYLTRANSFERASE OXT"/>
    <property type="match status" value="1"/>
</dbReference>
<evidence type="ECO:0000313" key="15">
    <source>
        <dbReference type="EMBL" id="SFZ75454.1"/>
    </source>
</evidence>
<evidence type="ECO:0000256" key="11">
    <source>
        <dbReference type="ARBA" id="ARBA00023136"/>
    </source>
</evidence>
<evidence type="ECO:0000256" key="1">
    <source>
        <dbReference type="ARBA" id="ARBA00004323"/>
    </source>
</evidence>
<keyword evidence="3" id="KW-0328">Glycosyltransferase</keyword>
<reference evidence="15 16" key="1">
    <citation type="submission" date="2016-11" db="EMBL/GenBank/DDBJ databases">
        <authorList>
            <person name="Jaros S."/>
            <person name="Januszkiewicz K."/>
            <person name="Wedrychowicz H."/>
        </authorList>
    </citation>
    <scope>NUCLEOTIDE SEQUENCE [LARGE SCALE GENOMIC DNA]</scope>
    <source>
        <strain evidence="15 16">DSM 22330</strain>
    </source>
</reference>
<evidence type="ECO:0000256" key="13">
    <source>
        <dbReference type="ARBA" id="ARBA00023180"/>
    </source>
</evidence>
<keyword evidence="5" id="KW-0812">Transmembrane</keyword>
<protein>
    <recommendedName>
        <fullName evidence="14">Peptide O-xylosyltransferase</fullName>
    </recommendedName>
</protein>
<keyword evidence="10" id="KW-0333">Golgi apparatus</keyword>
<keyword evidence="6" id="KW-0479">Metal-binding</keyword>
<dbReference type="GO" id="GO:0030158">
    <property type="term" value="F:protein xylosyltransferase activity"/>
    <property type="evidence" value="ECO:0007669"/>
    <property type="project" value="InterPro"/>
</dbReference>
<evidence type="ECO:0000256" key="2">
    <source>
        <dbReference type="ARBA" id="ARBA00004648"/>
    </source>
</evidence>
<dbReference type="STRING" id="1122154.SAMN02746068_01562"/>
<keyword evidence="7" id="KW-0256">Endoplasmic reticulum</keyword>
<dbReference type="GO" id="GO:0015012">
    <property type="term" value="P:heparan sulfate proteoglycan biosynthetic process"/>
    <property type="evidence" value="ECO:0007669"/>
    <property type="project" value="TreeGrafter"/>
</dbReference>
<evidence type="ECO:0000256" key="10">
    <source>
        <dbReference type="ARBA" id="ARBA00023034"/>
    </source>
</evidence>
<keyword evidence="13" id="KW-0325">Glycoprotein</keyword>
<dbReference type="GO" id="GO:0050650">
    <property type="term" value="P:chondroitin sulfate proteoglycan biosynthetic process"/>
    <property type="evidence" value="ECO:0007669"/>
    <property type="project" value="TreeGrafter"/>
</dbReference>
<dbReference type="AlphaFoldDB" id="A0A1K2HF97"/>
<evidence type="ECO:0000256" key="5">
    <source>
        <dbReference type="ARBA" id="ARBA00022692"/>
    </source>
</evidence>
<evidence type="ECO:0000256" key="3">
    <source>
        <dbReference type="ARBA" id="ARBA00022676"/>
    </source>
</evidence>
<gene>
    <name evidence="15" type="ORF">SAMN02746068_01562</name>
</gene>
<evidence type="ECO:0000256" key="4">
    <source>
        <dbReference type="ARBA" id="ARBA00022679"/>
    </source>
</evidence>
<sequence>MKHAYLIMAHNNFDLLKILLKAIDFEHHDIYIHIDLNAGDLDFSELKNTCSHSNLYFMQRRTSNWGTYEQVEVEIALFELAYQAKEDYRYYHLLSGNDFLLKSASSIYNYFESSYPHEFLDFAVLEGKTSDSGILPEVDDCFLNRIKFFHPIVSSSKLGRKNFSRISRLFEIVQTVLLVDRTKHSDYSKFQKGQNWCSVSQRFVEILMNSYYNGDIYRNYHSGIFVDELYKQTLFINSNLYHTFKISEYKSNLRYVDWDRGEPYTFKNSDVKELSLLDDFLFVRKLDQTDNCALANNLLALISERQS</sequence>
<name>A0A1K2HF97_9LACT</name>
<dbReference type="Pfam" id="PF02485">
    <property type="entry name" value="Branch"/>
    <property type="match status" value="1"/>
</dbReference>
<dbReference type="Proteomes" id="UP000185655">
    <property type="component" value="Unassembled WGS sequence"/>
</dbReference>
<organism evidence="15 16">
    <name type="scientific">Pseudolactococcus chungangensis CAU 28 = DSM 22330</name>
    <dbReference type="NCBI Taxonomy" id="1122154"/>
    <lineage>
        <taxon>Bacteria</taxon>
        <taxon>Bacillati</taxon>
        <taxon>Bacillota</taxon>
        <taxon>Bacilli</taxon>
        <taxon>Lactobacillales</taxon>
        <taxon>Streptococcaceae</taxon>
        <taxon>Pseudolactococcus</taxon>
    </lineage>
</organism>
<keyword evidence="4" id="KW-0808">Transferase</keyword>
<evidence type="ECO:0000256" key="7">
    <source>
        <dbReference type="ARBA" id="ARBA00022824"/>
    </source>
</evidence>
<dbReference type="InterPro" id="IPR003406">
    <property type="entry name" value="Glyco_trans_14"/>
</dbReference>
<comment type="subcellular location">
    <subcellularLocation>
        <location evidence="2">Endoplasmic reticulum membrane</location>
        <topology evidence="2">Single-pass type II membrane protein</topology>
    </subcellularLocation>
    <subcellularLocation>
        <location evidence="1">Golgi apparatus membrane</location>
        <topology evidence="1">Single-pass type II membrane protein</topology>
    </subcellularLocation>
</comment>
<evidence type="ECO:0000256" key="6">
    <source>
        <dbReference type="ARBA" id="ARBA00022723"/>
    </source>
</evidence>